<sequence>MISLLLHLLLFQFAPDGVSTPTEHTVTRATQRLLSPSGLYDPALLAMLGQIPRTPDMRAYPAWRSMYIGFEPLSCQISAKTLWRKAFALLPSEIMPYKRGDFSCAPVMALARFFSVVAPYEAEDVAYEDDEAASNVFSVLNLTIPTRSASPPVWRPLLQQRTASLMDDIPKEAFIYPLTHDIVVTSPYGMRYHPIMHQFMRHEGVDFRAPVNSQVMAIADGDVVETGYGPVTGFYITVNHEDGWSSRYLHLNSVQVFKGDKVLRGNVIALSGATGRTNGPHLHLELSQHQQLLDPMNVLSASTLTPNVSVAQRKPAQEEAAKPKTGPVSTTPTIALISGEGENMQVGVRVGARTFFYSPGEPVETDAGIWRIVKRYGKYKLVKQEKKGDYN</sequence>
<evidence type="ECO:0000259" key="1">
    <source>
        <dbReference type="Pfam" id="PF01551"/>
    </source>
</evidence>
<dbReference type="EMBL" id="QKPI01000048">
    <property type="protein sequence ID" value="RWT75940.1"/>
    <property type="molecule type" value="Genomic_DNA"/>
</dbReference>
<accession>A0AB37VFH6</accession>
<dbReference type="Pfam" id="PF01551">
    <property type="entry name" value="Peptidase_M23"/>
    <property type="match status" value="1"/>
</dbReference>
<dbReference type="Gene3D" id="2.70.70.10">
    <property type="entry name" value="Glucose Permease (Domain IIA)"/>
    <property type="match status" value="1"/>
</dbReference>
<dbReference type="AlphaFoldDB" id="A0AB37VFH6"/>
<evidence type="ECO:0000313" key="3">
    <source>
        <dbReference type="Proteomes" id="UP000289016"/>
    </source>
</evidence>
<reference evidence="2 3" key="1">
    <citation type="submission" date="2018-06" db="EMBL/GenBank/DDBJ databases">
        <title>Carbapenemase-producing Enterobacteriaceae present in wastewater treatment plant effluent and nearby surface waters in the US.</title>
        <authorList>
            <person name="Mathys D.A."/>
            <person name="Mollenkopf D.F."/>
            <person name="Feicht S.M."/>
            <person name="Adams R.J."/>
            <person name="Albers A.L."/>
            <person name="Grooters S.V."/>
            <person name="Stuever D.M."/>
            <person name="Daniels J.B."/>
            <person name="Wittum T.E."/>
        </authorList>
    </citation>
    <scope>NUCLEOTIDE SEQUENCE [LARGE SCALE GENOMIC DNA]</scope>
    <source>
        <strain evidence="2 3">GEO_23_Down_A</strain>
    </source>
</reference>
<dbReference type="CDD" id="cd12797">
    <property type="entry name" value="M23_peptidase"/>
    <property type="match status" value="1"/>
</dbReference>
<name>A0AB37VFH6_ENTCL</name>
<organism evidence="2 3">
    <name type="scientific">Enterobacter cloacae</name>
    <dbReference type="NCBI Taxonomy" id="550"/>
    <lineage>
        <taxon>Bacteria</taxon>
        <taxon>Pseudomonadati</taxon>
        <taxon>Pseudomonadota</taxon>
        <taxon>Gammaproteobacteria</taxon>
        <taxon>Enterobacterales</taxon>
        <taxon>Enterobacteriaceae</taxon>
        <taxon>Enterobacter</taxon>
        <taxon>Enterobacter cloacae complex</taxon>
    </lineage>
</organism>
<dbReference type="InterPro" id="IPR016047">
    <property type="entry name" value="M23ase_b-sheet_dom"/>
</dbReference>
<comment type="caution">
    <text evidence="2">The sequence shown here is derived from an EMBL/GenBank/DDBJ whole genome shotgun (WGS) entry which is preliminary data.</text>
</comment>
<evidence type="ECO:0000313" key="2">
    <source>
        <dbReference type="EMBL" id="RWT75940.1"/>
    </source>
</evidence>
<dbReference type="InterPro" id="IPR011055">
    <property type="entry name" value="Dup_hybrid_motif"/>
</dbReference>
<protein>
    <recommendedName>
        <fullName evidence="1">M23ase beta-sheet core domain-containing protein</fullName>
    </recommendedName>
</protein>
<proteinExistence type="predicted"/>
<dbReference type="Proteomes" id="UP000289016">
    <property type="component" value="Unassembled WGS sequence"/>
</dbReference>
<dbReference type="InterPro" id="IPR050570">
    <property type="entry name" value="Cell_wall_metabolism_enzyme"/>
</dbReference>
<dbReference type="RefSeq" id="WP_128339763.1">
    <property type="nucleotide sequence ID" value="NZ_QKPI01000048.1"/>
</dbReference>
<dbReference type="GO" id="GO:0004222">
    <property type="term" value="F:metalloendopeptidase activity"/>
    <property type="evidence" value="ECO:0007669"/>
    <property type="project" value="TreeGrafter"/>
</dbReference>
<gene>
    <name evidence="2" type="ORF">DN595_18220</name>
</gene>
<dbReference type="PANTHER" id="PTHR21666:SF270">
    <property type="entry name" value="MUREIN HYDROLASE ACTIVATOR ENVC"/>
    <property type="match status" value="1"/>
</dbReference>
<feature type="domain" description="M23ase beta-sheet core" evidence="1">
    <location>
        <begin position="201"/>
        <end position="295"/>
    </location>
</feature>
<dbReference type="PANTHER" id="PTHR21666">
    <property type="entry name" value="PEPTIDASE-RELATED"/>
    <property type="match status" value="1"/>
</dbReference>
<dbReference type="SUPFAM" id="SSF51261">
    <property type="entry name" value="Duplicated hybrid motif"/>
    <property type="match status" value="1"/>
</dbReference>